<protein>
    <recommendedName>
        <fullName evidence="11">G-protein coupled receptors family 1 profile domain-containing protein</fullName>
    </recommendedName>
</protein>
<keyword evidence="8 9" id="KW-0807">Transducer</keyword>
<keyword evidence="13" id="KW-1185">Reference proteome</keyword>
<feature type="transmembrane region" description="Helical" evidence="10">
    <location>
        <begin position="139"/>
        <end position="160"/>
    </location>
</feature>
<keyword evidence="5 9" id="KW-0297">G-protein coupled receptor</keyword>
<accession>A0A9X0CGG1</accession>
<dbReference type="GO" id="GO:0005886">
    <property type="term" value="C:plasma membrane"/>
    <property type="evidence" value="ECO:0007669"/>
    <property type="project" value="UniProtKB-SubCell"/>
</dbReference>
<dbReference type="GO" id="GO:0007268">
    <property type="term" value="P:chemical synaptic transmission"/>
    <property type="evidence" value="ECO:0007669"/>
    <property type="project" value="TreeGrafter"/>
</dbReference>
<evidence type="ECO:0000259" key="11">
    <source>
        <dbReference type="PROSITE" id="PS50262"/>
    </source>
</evidence>
<dbReference type="PROSITE" id="PS00237">
    <property type="entry name" value="G_PROTEIN_RECEP_F1_1"/>
    <property type="match status" value="1"/>
</dbReference>
<dbReference type="GO" id="GO:0045202">
    <property type="term" value="C:synapse"/>
    <property type="evidence" value="ECO:0007669"/>
    <property type="project" value="GOC"/>
</dbReference>
<dbReference type="PANTHER" id="PTHR24247">
    <property type="entry name" value="5-HYDROXYTRYPTAMINE RECEPTOR"/>
    <property type="match status" value="1"/>
</dbReference>
<keyword evidence="6 10" id="KW-0472">Membrane</keyword>
<dbReference type="Pfam" id="PF00001">
    <property type="entry name" value="7tm_1"/>
    <property type="match status" value="1"/>
</dbReference>
<name>A0A9X0CGG1_9CNID</name>
<evidence type="ECO:0000256" key="5">
    <source>
        <dbReference type="ARBA" id="ARBA00023040"/>
    </source>
</evidence>
<dbReference type="Proteomes" id="UP001163046">
    <property type="component" value="Unassembled WGS sequence"/>
</dbReference>
<evidence type="ECO:0000256" key="10">
    <source>
        <dbReference type="SAM" id="Phobius"/>
    </source>
</evidence>
<dbReference type="PRINTS" id="PR00237">
    <property type="entry name" value="GPCRRHODOPSN"/>
</dbReference>
<dbReference type="AlphaFoldDB" id="A0A9X0CGG1"/>
<feature type="transmembrane region" description="Helical" evidence="10">
    <location>
        <begin position="58"/>
        <end position="84"/>
    </location>
</feature>
<dbReference type="EMBL" id="MU827788">
    <property type="protein sequence ID" value="KAJ7331676.1"/>
    <property type="molecule type" value="Genomic_DNA"/>
</dbReference>
<dbReference type="GO" id="GO:0030594">
    <property type="term" value="F:neurotransmitter receptor activity"/>
    <property type="evidence" value="ECO:0007669"/>
    <property type="project" value="TreeGrafter"/>
</dbReference>
<feature type="domain" description="G-protein coupled receptors family 1 profile" evidence="11">
    <location>
        <begin position="36"/>
        <end position="181"/>
    </location>
</feature>
<dbReference type="PROSITE" id="PS50262">
    <property type="entry name" value="G_PROTEIN_RECEP_F1_2"/>
    <property type="match status" value="1"/>
</dbReference>
<dbReference type="GO" id="GO:0004993">
    <property type="term" value="F:G protein-coupled serotonin receptor activity"/>
    <property type="evidence" value="ECO:0007669"/>
    <property type="project" value="TreeGrafter"/>
</dbReference>
<evidence type="ECO:0000256" key="7">
    <source>
        <dbReference type="ARBA" id="ARBA00023170"/>
    </source>
</evidence>
<dbReference type="InterPro" id="IPR017452">
    <property type="entry name" value="GPCR_Rhodpsn_7TM"/>
</dbReference>
<dbReference type="GO" id="GO:0007187">
    <property type="term" value="P:G protein-coupled receptor signaling pathway, coupled to cyclic nucleotide second messenger"/>
    <property type="evidence" value="ECO:0007669"/>
    <property type="project" value="TreeGrafter"/>
</dbReference>
<evidence type="ECO:0000256" key="9">
    <source>
        <dbReference type="RuleBase" id="RU000688"/>
    </source>
</evidence>
<dbReference type="InterPro" id="IPR000276">
    <property type="entry name" value="GPCR_Rhodpsn"/>
</dbReference>
<proteinExistence type="inferred from homology"/>
<gene>
    <name evidence="12" type="ORF">OS493_019269</name>
</gene>
<evidence type="ECO:0000256" key="3">
    <source>
        <dbReference type="ARBA" id="ARBA00022692"/>
    </source>
</evidence>
<keyword evidence="2" id="KW-1003">Cell membrane</keyword>
<evidence type="ECO:0000313" key="12">
    <source>
        <dbReference type="EMBL" id="KAJ7331676.1"/>
    </source>
</evidence>
<dbReference type="SUPFAM" id="SSF81321">
    <property type="entry name" value="Family A G protein-coupled receptor-like"/>
    <property type="match status" value="1"/>
</dbReference>
<feature type="transmembrane region" description="Helical" evidence="10">
    <location>
        <begin position="20"/>
        <end position="46"/>
    </location>
</feature>
<keyword evidence="3 9" id="KW-0812">Transmembrane</keyword>
<comment type="caution">
    <text evidence="12">The sequence shown here is derived from an EMBL/GenBank/DDBJ whole genome shotgun (WGS) entry which is preliminary data.</text>
</comment>
<evidence type="ECO:0000313" key="13">
    <source>
        <dbReference type="Proteomes" id="UP001163046"/>
    </source>
</evidence>
<organism evidence="12 13">
    <name type="scientific">Desmophyllum pertusum</name>
    <dbReference type="NCBI Taxonomy" id="174260"/>
    <lineage>
        <taxon>Eukaryota</taxon>
        <taxon>Metazoa</taxon>
        <taxon>Cnidaria</taxon>
        <taxon>Anthozoa</taxon>
        <taxon>Hexacorallia</taxon>
        <taxon>Scleractinia</taxon>
        <taxon>Caryophylliina</taxon>
        <taxon>Caryophylliidae</taxon>
        <taxon>Desmophyllum</taxon>
    </lineage>
</organism>
<sequence length="181" mass="20196">MSLLDKYPCGNIMAPTYLSFSSASVTIASALVATVGNFLVVLAVFLDPNKNLRSPFHYFVTNLGLADLIVGLLTSPLAAIYLISEGLKQPNQQFRVWMHMTYFISCTASLLSLTALALDRYTAITYPLLYRAKLNPTRSFLVSIMIWTVSILFSLIYFLVGYNKFRFIFANTAVAVTFALY</sequence>
<evidence type="ECO:0000256" key="4">
    <source>
        <dbReference type="ARBA" id="ARBA00022989"/>
    </source>
</evidence>
<dbReference type="PANTHER" id="PTHR24247:SF278">
    <property type="entry name" value="HISTAMINE H2 RECEPTOR"/>
    <property type="match status" value="1"/>
</dbReference>
<comment type="similarity">
    <text evidence="9">Belongs to the G-protein coupled receptor 1 family.</text>
</comment>
<evidence type="ECO:0000256" key="1">
    <source>
        <dbReference type="ARBA" id="ARBA00004651"/>
    </source>
</evidence>
<evidence type="ECO:0000256" key="8">
    <source>
        <dbReference type="ARBA" id="ARBA00023224"/>
    </source>
</evidence>
<evidence type="ECO:0000256" key="6">
    <source>
        <dbReference type="ARBA" id="ARBA00023136"/>
    </source>
</evidence>
<keyword evidence="7 9" id="KW-0675">Receptor</keyword>
<dbReference type="GO" id="GO:0030425">
    <property type="term" value="C:dendrite"/>
    <property type="evidence" value="ECO:0007669"/>
    <property type="project" value="TreeGrafter"/>
</dbReference>
<comment type="subcellular location">
    <subcellularLocation>
        <location evidence="1">Cell membrane</location>
        <topology evidence="1">Multi-pass membrane protein</topology>
    </subcellularLocation>
</comment>
<evidence type="ECO:0000256" key="2">
    <source>
        <dbReference type="ARBA" id="ARBA00022475"/>
    </source>
</evidence>
<feature type="transmembrane region" description="Helical" evidence="10">
    <location>
        <begin position="96"/>
        <end position="118"/>
    </location>
</feature>
<dbReference type="Gene3D" id="1.20.1070.10">
    <property type="entry name" value="Rhodopsin 7-helix transmembrane proteins"/>
    <property type="match status" value="1"/>
</dbReference>
<reference evidence="12" key="1">
    <citation type="submission" date="2023-01" db="EMBL/GenBank/DDBJ databases">
        <title>Genome assembly of the deep-sea coral Lophelia pertusa.</title>
        <authorList>
            <person name="Herrera S."/>
            <person name="Cordes E."/>
        </authorList>
    </citation>
    <scope>NUCLEOTIDE SEQUENCE</scope>
    <source>
        <strain evidence="12">USNM1676648</strain>
        <tissue evidence="12">Polyp</tissue>
    </source>
</reference>
<dbReference type="OrthoDB" id="5962113at2759"/>
<keyword evidence="4 10" id="KW-1133">Transmembrane helix</keyword>